<accession>B5Y5F7</accession>
<comment type="similarity">
    <text evidence="1">Belongs to the class-II aminoacyl-tRNA synthetase family.</text>
</comment>
<dbReference type="OMA" id="EDKGWEY"/>
<dbReference type="HOGENOM" id="CLU_008554_3_1_1"/>
<dbReference type="InterPro" id="IPR002314">
    <property type="entry name" value="aa-tRNA-synt_IIb"/>
</dbReference>
<dbReference type="GeneID" id="7203883"/>
<dbReference type="RefSeq" id="XP_002186178.1">
    <property type="nucleotide sequence ID" value="XM_002186142.1"/>
</dbReference>
<dbReference type="FunFam" id="3.30.930.10:FF:000002">
    <property type="entry name" value="Threonine--tRNA ligase"/>
    <property type="match status" value="1"/>
</dbReference>
<evidence type="ECO:0000256" key="2">
    <source>
        <dbReference type="ARBA" id="ARBA00013163"/>
    </source>
</evidence>
<keyword evidence="14" id="KW-1185">Reference proteome</keyword>
<dbReference type="FunFam" id="3.30.54.20:FF:000002">
    <property type="entry name" value="Threonine--tRNA ligase"/>
    <property type="match status" value="1"/>
</dbReference>
<evidence type="ECO:0000313" key="14">
    <source>
        <dbReference type="Proteomes" id="UP000000759"/>
    </source>
</evidence>
<evidence type="ECO:0000256" key="1">
    <source>
        <dbReference type="ARBA" id="ARBA00008226"/>
    </source>
</evidence>
<keyword evidence="3" id="KW-0436">Ligase</keyword>
<dbReference type="InterPro" id="IPR012947">
    <property type="entry name" value="tRNA_SAD"/>
</dbReference>
<dbReference type="PANTHER" id="PTHR11451">
    <property type="entry name" value="THREONINE-TRNA LIGASE"/>
    <property type="match status" value="1"/>
</dbReference>
<dbReference type="GO" id="GO:0005737">
    <property type="term" value="C:cytoplasm"/>
    <property type="evidence" value="ECO:0007669"/>
    <property type="project" value="InterPro"/>
</dbReference>
<dbReference type="SUPFAM" id="SSF52954">
    <property type="entry name" value="Class II aaRS ABD-related"/>
    <property type="match status" value="1"/>
</dbReference>
<dbReference type="STRING" id="556484.B5Y5F7"/>
<organism evidence="13 14">
    <name type="scientific">Phaeodactylum tricornutum (strain CCAP 1055/1)</name>
    <dbReference type="NCBI Taxonomy" id="556484"/>
    <lineage>
        <taxon>Eukaryota</taxon>
        <taxon>Sar</taxon>
        <taxon>Stramenopiles</taxon>
        <taxon>Ochrophyta</taxon>
        <taxon>Bacillariophyta</taxon>
        <taxon>Bacillariophyceae</taxon>
        <taxon>Bacillariophycidae</taxon>
        <taxon>Naviculales</taxon>
        <taxon>Phaeodactylaceae</taxon>
        <taxon>Phaeodactylum</taxon>
    </lineage>
</organism>
<dbReference type="PaxDb" id="2850-Phatr33493"/>
<evidence type="ECO:0000313" key="13">
    <source>
        <dbReference type="EMBL" id="ACI65648.1"/>
    </source>
</evidence>
<dbReference type="InterPro" id="IPR004154">
    <property type="entry name" value="Anticodon-bd"/>
</dbReference>
<dbReference type="EMBL" id="CP001142">
    <property type="protein sequence ID" value="ACI65648.1"/>
    <property type="molecule type" value="Genomic_DNA"/>
</dbReference>
<reference evidence="14" key="2">
    <citation type="submission" date="2008-08" db="EMBL/GenBank/DDBJ databases">
        <authorList>
            <consortium name="Diatom Consortium"/>
            <person name="Grigoriev I."/>
            <person name="Grimwood J."/>
            <person name="Kuo A."/>
            <person name="Otillar R.P."/>
            <person name="Salamov A."/>
            <person name="Detter J.C."/>
            <person name="Lindquist E."/>
            <person name="Shapiro H."/>
            <person name="Lucas S."/>
            <person name="Glavina del Rio T."/>
            <person name="Pitluck S."/>
            <person name="Rokhsar D."/>
            <person name="Bowler C."/>
        </authorList>
    </citation>
    <scope>GENOME REANNOTATION</scope>
    <source>
        <strain evidence="14">CCAP 1055/1</strain>
    </source>
</reference>
<dbReference type="InterPro" id="IPR036621">
    <property type="entry name" value="Anticodon-bd_dom_sf"/>
</dbReference>
<dbReference type="Gene3D" id="3.30.54.20">
    <property type="match status" value="1"/>
</dbReference>
<dbReference type="InterPro" id="IPR045864">
    <property type="entry name" value="aa-tRNA-synth_II/BPL/LPL"/>
</dbReference>
<evidence type="ECO:0000259" key="12">
    <source>
        <dbReference type="PROSITE" id="PS50862"/>
    </source>
</evidence>
<dbReference type="InterPro" id="IPR033728">
    <property type="entry name" value="ThrRS_core"/>
</dbReference>
<dbReference type="SUPFAM" id="SSF55681">
    <property type="entry name" value="Class II aaRS and biotin synthetases"/>
    <property type="match status" value="1"/>
</dbReference>
<dbReference type="SMART" id="SM00863">
    <property type="entry name" value="tRNA_SAD"/>
    <property type="match status" value="1"/>
</dbReference>
<dbReference type="SUPFAM" id="SSF55186">
    <property type="entry name" value="ThrRS/AlaRS common domain"/>
    <property type="match status" value="1"/>
</dbReference>
<comment type="catalytic activity">
    <reaction evidence="11">
        <text>tRNA(Thr) + L-threonine + ATP = L-threonyl-tRNA(Thr) + AMP + diphosphate + H(+)</text>
        <dbReference type="Rhea" id="RHEA:24624"/>
        <dbReference type="Rhea" id="RHEA-COMP:9670"/>
        <dbReference type="Rhea" id="RHEA-COMP:9704"/>
        <dbReference type="ChEBI" id="CHEBI:15378"/>
        <dbReference type="ChEBI" id="CHEBI:30616"/>
        <dbReference type="ChEBI" id="CHEBI:33019"/>
        <dbReference type="ChEBI" id="CHEBI:57926"/>
        <dbReference type="ChEBI" id="CHEBI:78442"/>
        <dbReference type="ChEBI" id="CHEBI:78534"/>
        <dbReference type="ChEBI" id="CHEBI:456215"/>
        <dbReference type="EC" id="6.1.1.3"/>
    </reaction>
</comment>
<dbReference type="CDD" id="cd00771">
    <property type="entry name" value="ThrRS_core"/>
    <property type="match status" value="1"/>
</dbReference>
<evidence type="ECO:0000256" key="6">
    <source>
        <dbReference type="ARBA" id="ARBA00022833"/>
    </source>
</evidence>
<dbReference type="KEGG" id="pti:PHATR_33493"/>
<dbReference type="OrthoDB" id="5423599at2759"/>
<dbReference type="GO" id="GO:0004829">
    <property type="term" value="F:threonine-tRNA ligase activity"/>
    <property type="evidence" value="ECO:0007669"/>
    <property type="project" value="UniProtKB-EC"/>
</dbReference>
<evidence type="ECO:0000256" key="7">
    <source>
        <dbReference type="ARBA" id="ARBA00022840"/>
    </source>
</evidence>
<dbReference type="NCBIfam" id="TIGR00418">
    <property type="entry name" value="thrS"/>
    <property type="match status" value="1"/>
</dbReference>
<dbReference type="InterPro" id="IPR047246">
    <property type="entry name" value="ThrRS_anticodon"/>
</dbReference>
<name>B5Y5F7_PHATC</name>
<dbReference type="CDD" id="cd00860">
    <property type="entry name" value="ThrRS_anticodon"/>
    <property type="match status" value="1"/>
</dbReference>
<protein>
    <recommendedName>
        <fullName evidence="2">threonine--tRNA ligase</fullName>
        <ecNumber evidence="2">6.1.1.3</ecNumber>
    </recommendedName>
    <alternativeName>
        <fullName evidence="10">Threonyl-tRNA synthetase</fullName>
    </alternativeName>
</protein>
<dbReference type="GO" id="GO:0006435">
    <property type="term" value="P:threonyl-tRNA aminoacylation"/>
    <property type="evidence" value="ECO:0007669"/>
    <property type="project" value="InterPro"/>
</dbReference>
<dbReference type="Proteomes" id="UP000000759">
    <property type="component" value="Chromosome 3"/>
</dbReference>
<gene>
    <name evidence="13" type="ORF">PHATR_33493</name>
</gene>
<dbReference type="InterPro" id="IPR002320">
    <property type="entry name" value="Thr-tRNA-ligase_IIa"/>
</dbReference>
<dbReference type="InterPro" id="IPR018163">
    <property type="entry name" value="Thr/Ala-tRNA-synth_IIc_edit"/>
</dbReference>
<dbReference type="HAMAP" id="MF_00184">
    <property type="entry name" value="Thr_tRNA_synth"/>
    <property type="match status" value="1"/>
</dbReference>
<dbReference type="Gene3D" id="3.40.50.800">
    <property type="entry name" value="Anticodon-binding domain"/>
    <property type="match status" value="1"/>
</dbReference>
<dbReference type="Gene3D" id="3.30.980.10">
    <property type="entry name" value="Threonyl-trna Synthetase, Chain A, domain 2"/>
    <property type="match status" value="1"/>
</dbReference>
<dbReference type="PROSITE" id="PS50862">
    <property type="entry name" value="AA_TRNA_LIGASE_II"/>
    <property type="match status" value="1"/>
</dbReference>
<dbReference type="Gene3D" id="3.30.930.10">
    <property type="entry name" value="Bira Bifunctional Protein, Domain 2"/>
    <property type="match status" value="1"/>
</dbReference>
<dbReference type="PANTHER" id="PTHR11451:SF44">
    <property type="entry name" value="THREONINE--TRNA LIGASE, CHLOROPLASTIC_MITOCHONDRIAL 2"/>
    <property type="match status" value="1"/>
</dbReference>
<evidence type="ECO:0000256" key="4">
    <source>
        <dbReference type="ARBA" id="ARBA00022723"/>
    </source>
</evidence>
<keyword evidence="4" id="KW-0479">Metal-binding</keyword>
<dbReference type="eggNOG" id="KOG1637">
    <property type="taxonomic scope" value="Eukaryota"/>
</dbReference>
<keyword evidence="7" id="KW-0067">ATP-binding</keyword>
<reference evidence="13 14" key="1">
    <citation type="journal article" date="2008" name="Nature">
        <title>The Phaeodactylum genome reveals the evolutionary history of diatom genomes.</title>
        <authorList>
            <person name="Bowler C."/>
            <person name="Allen A.E."/>
            <person name="Badger J.H."/>
            <person name="Grimwood J."/>
            <person name="Jabbari K."/>
            <person name="Kuo A."/>
            <person name="Maheswari U."/>
            <person name="Martens C."/>
            <person name="Maumus F."/>
            <person name="Otillar R.P."/>
            <person name="Rayko E."/>
            <person name="Salamov A."/>
            <person name="Vandepoele K."/>
            <person name="Beszteri B."/>
            <person name="Gruber A."/>
            <person name="Heijde M."/>
            <person name="Katinka M."/>
            <person name="Mock T."/>
            <person name="Valentin K."/>
            <person name="Verret F."/>
            <person name="Berges J.A."/>
            <person name="Brownlee C."/>
            <person name="Cadoret J.P."/>
            <person name="Chiovitti A."/>
            <person name="Choi C.J."/>
            <person name="Coesel S."/>
            <person name="De Martino A."/>
            <person name="Detter J.C."/>
            <person name="Durkin C."/>
            <person name="Falciatore A."/>
            <person name="Fournet J."/>
            <person name="Haruta M."/>
            <person name="Huysman M.J."/>
            <person name="Jenkins B.D."/>
            <person name="Jiroutova K."/>
            <person name="Jorgensen R.E."/>
            <person name="Joubert Y."/>
            <person name="Kaplan A."/>
            <person name="Kroger N."/>
            <person name="Kroth P.G."/>
            <person name="La Roche J."/>
            <person name="Lindquist E."/>
            <person name="Lommer M."/>
            <person name="Martin-Jezequel V."/>
            <person name="Lopez P.J."/>
            <person name="Lucas S."/>
            <person name="Mangogna M."/>
            <person name="McGinnis K."/>
            <person name="Medlin L.K."/>
            <person name="Montsant A."/>
            <person name="Oudot-Le Secq M.P."/>
            <person name="Napoli C."/>
            <person name="Obornik M."/>
            <person name="Parker M.S."/>
            <person name="Petit J.L."/>
            <person name="Porcel B.M."/>
            <person name="Poulsen N."/>
            <person name="Robison M."/>
            <person name="Rychlewski L."/>
            <person name="Rynearson T.A."/>
            <person name="Schmutz J."/>
            <person name="Shapiro H."/>
            <person name="Siaut M."/>
            <person name="Stanley M."/>
            <person name="Sussman M.R."/>
            <person name="Taylor A.R."/>
            <person name="Vardi A."/>
            <person name="von Dassow P."/>
            <person name="Vyverman W."/>
            <person name="Willis A."/>
            <person name="Wyrwicz L.S."/>
            <person name="Rokhsar D.S."/>
            <person name="Weissenbach J."/>
            <person name="Armbrust E.V."/>
            <person name="Green B.R."/>
            <person name="Van de Peer Y."/>
            <person name="Grigoriev I.V."/>
        </authorList>
    </citation>
    <scope>NUCLEOTIDE SEQUENCE [LARGE SCALE GENOMIC DNA]</scope>
    <source>
        <strain evidence="13 14">CCAP 1055/1</strain>
    </source>
</reference>
<dbReference type="Pfam" id="PF03129">
    <property type="entry name" value="HGTP_anticodon"/>
    <property type="match status" value="1"/>
</dbReference>
<dbReference type="AlphaFoldDB" id="B5Y5F7"/>
<dbReference type="InParanoid" id="B5Y5F7"/>
<dbReference type="GO" id="GO:0046872">
    <property type="term" value="F:metal ion binding"/>
    <property type="evidence" value="ECO:0007669"/>
    <property type="project" value="UniProtKB-KW"/>
</dbReference>
<keyword evidence="5" id="KW-0547">Nucleotide-binding</keyword>
<evidence type="ECO:0000256" key="9">
    <source>
        <dbReference type="ARBA" id="ARBA00023146"/>
    </source>
</evidence>
<dbReference type="GO" id="GO:0005524">
    <property type="term" value="F:ATP binding"/>
    <property type="evidence" value="ECO:0007669"/>
    <property type="project" value="UniProtKB-KW"/>
</dbReference>
<feature type="domain" description="Aminoacyl-transfer RNA synthetases class-II family profile" evidence="12">
    <location>
        <begin position="271"/>
        <end position="576"/>
    </location>
</feature>
<keyword evidence="9" id="KW-0030">Aminoacyl-tRNA synthetase</keyword>
<evidence type="ECO:0000256" key="8">
    <source>
        <dbReference type="ARBA" id="ARBA00022917"/>
    </source>
</evidence>
<sequence length="684" mass="78064">MSVFAVLASTSARRAAAFIPGRSRSAAITKVFGGLPLQRSHSFHFLEQKQSSRLFATIADEAATVEEEELVELPTNDNDEELLRIRHSSAHVMAMAVQRIFPEAQVTIGPWIDSGFYYDFFFPERTDEESGETIPARKLSEQDLKDVKKAMDKIIGKDYPISREDVSREEARRRIEKIGEPFKLEILDSIKTEPITLYHIGDEWWDLCAGPHVDSTGKLPKKAIQLQSVAGAYWRGDENREMLQRIYATAWKDPQQLKQYKKMLEEAKKRDHRMLGKKLDLFSIQEDAGGGLVFWHPKGSKVRRMIEDFWKDAHIQDGYDVVYSPHIANIDLWKTSGHFDFYRADMFDQMDVENEQYQIKPMNCPFHCLMYKDELRSYRDLPFRWAELGTVYRYERSGTLHGLMRVRGFTQDDAHIFCLPEQLQDEIVGVLDLTETILSRFGFDKYDVMLSTRPEKSVGSDEIWDAATVALEGALKVKGWDYNVDEGGGAFYGPKIDLKIRDAIGRQWQCSTVQCDFNLPERFGLEYASADGTRERPIMVHRAIFGSIERFFGILIENCSGDFPLWLAPTQLKLLPVTDAVHEYCNEIAAKALKMGLRIEVDRGSERLAKQIRNAEQARIPVMAVVGMKEMESNSLAVRSRKLGDLGSFEVEDLLSELKRCAAAAEEMTLVGEKEGKIDSESVN</sequence>
<dbReference type="FunFam" id="3.40.50.800:FF:000001">
    <property type="entry name" value="Threonine--tRNA ligase"/>
    <property type="match status" value="1"/>
</dbReference>
<evidence type="ECO:0000256" key="5">
    <source>
        <dbReference type="ARBA" id="ARBA00022741"/>
    </source>
</evidence>
<evidence type="ECO:0000256" key="3">
    <source>
        <dbReference type="ARBA" id="ARBA00022598"/>
    </source>
</evidence>
<evidence type="ECO:0000256" key="10">
    <source>
        <dbReference type="ARBA" id="ARBA00031900"/>
    </source>
</evidence>
<keyword evidence="6" id="KW-0862">Zinc</keyword>
<dbReference type="InterPro" id="IPR006195">
    <property type="entry name" value="aa-tRNA-synth_II"/>
</dbReference>
<dbReference type="PRINTS" id="PR01047">
    <property type="entry name" value="TRNASYNTHTHR"/>
</dbReference>
<keyword evidence="8" id="KW-0648">Protein biosynthesis</keyword>
<dbReference type="EC" id="6.1.1.3" evidence="2"/>
<proteinExistence type="inferred from homology"/>
<evidence type="ECO:0000256" key="11">
    <source>
        <dbReference type="ARBA" id="ARBA00049515"/>
    </source>
</evidence>
<dbReference type="Pfam" id="PF00587">
    <property type="entry name" value="tRNA-synt_2b"/>
    <property type="match status" value="1"/>
</dbReference>
<dbReference type="Pfam" id="PF07973">
    <property type="entry name" value="tRNA_SAD"/>
    <property type="match status" value="1"/>
</dbReference>